<dbReference type="PANTHER" id="PTHR24096:SF149">
    <property type="entry name" value="AMP-BINDING DOMAIN-CONTAINING PROTEIN-RELATED"/>
    <property type="match status" value="1"/>
</dbReference>
<dbReference type="Pfam" id="PF13193">
    <property type="entry name" value="AMP-binding_C"/>
    <property type="match status" value="1"/>
</dbReference>
<dbReference type="Gene3D" id="3.40.50.980">
    <property type="match status" value="2"/>
</dbReference>
<dbReference type="Gene3D" id="3.30.300.30">
    <property type="match status" value="1"/>
</dbReference>
<dbReference type="EMBL" id="AWQU01000079">
    <property type="protein sequence ID" value="KFB07540.1"/>
    <property type="molecule type" value="Genomic_DNA"/>
</dbReference>
<dbReference type="Gene3D" id="2.30.38.10">
    <property type="entry name" value="Luciferase, Domain 3"/>
    <property type="match status" value="1"/>
</dbReference>
<name>A0A084U3K4_MALIO</name>
<proteinExistence type="inferred from homology"/>
<evidence type="ECO:0000259" key="3">
    <source>
        <dbReference type="Pfam" id="PF00501"/>
    </source>
</evidence>
<dbReference type="PANTHER" id="PTHR24096">
    <property type="entry name" value="LONG-CHAIN-FATTY-ACID--COA LIGASE"/>
    <property type="match status" value="1"/>
</dbReference>
<protein>
    <submittedName>
        <fullName evidence="5">Acyl-CoA synthetase (AMP-forming)/AMP-acid ligase II</fullName>
    </submittedName>
</protein>
<sequence>MNCYEKMIKESNKNTGTISYYDTTISISKFINYVDNFASSLIKLGFKKGDVLTIYLPTNPQSLIAFYACSKLGVIANLVHPLVPIESLKNNLKENNSKGLLFVDFLVKDSSLLKNTNQILIKTSLSDFMGTLKPFIKAFLLCKKIKIKNCLNFNSLLKKDNNINYSQEEVLDVDPVCRMHSSGTTGSPKIVELSNLSLNNLSDNLNKMYSKQIVPGKNALVLLPIFHAYGLGVAIHTCLCNQYNLVLVPKFNFKHVAKLFKKHKINFVAGIPVMFKKIITRKAFFGNHLKYLEDIWCGGDLITDTEVKEFDEIIKKYNGTARIMRGYGLTEVSGVCCVNRDGYYRNGSCGKSIPNTVIEIWDENNNKLKSNQIGEIVITNNSLMEQYLNDDKGFSIKDGNKWIKTGDIGKLDEDGFLYLIGRMKRSFKINAINVYPEEVEKIILHLDFVDEVCVVPYQQNNKTLLRAFITLKQKNIDIHKVKEEIINLCNQCLIKYSIPSDIKILDLMPRTNIGKIDFKLLSEIKQ</sequence>
<accession>A0A084U3K4</accession>
<gene>
    <name evidence="5" type="primary">caic</name>
    <name evidence="5" type="ORF">P271_382</name>
</gene>
<keyword evidence="2 5" id="KW-0436">Ligase</keyword>
<dbReference type="SUPFAM" id="SSF56801">
    <property type="entry name" value="Acetyl-CoA synthetase-like"/>
    <property type="match status" value="1"/>
</dbReference>
<dbReference type="InterPro" id="IPR000873">
    <property type="entry name" value="AMP-dep_synth/lig_dom"/>
</dbReference>
<dbReference type="Pfam" id="PF00501">
    <property type="entry name" value="AMP-binding"/>
    <property type="match status" value="1"/>
</dbReference>
<comment type="caution">
    <text evidence="5">The sequence shown here is derived from an EMBL/GenBank/DDBJ whole genome shotgun (WGS) entry which is preliminary data.</text>
</comment>
<evidence type="ECO:0000259" key="4">
    <source>
        <dbReference type="Pfam" id="PF13193"/>
    </source>
</evidence>
<feature type="domain" description="AMP-dependent synthetase/ligase" evidence="3">
    <location>
        <begin position="21"/>
        <end position="388"/>
    </location>
</feature>
<evidence type="ECO:0000256" key="2">
    <source>
        <dbReference type="ARBA" id="ARBA00022598"/>
    </source>
</evidence>
<dbReference type="InterPro" id="IPR025110">
    <property type="entry name" value="AMP-bd_C"/>
</dbReference>
<dbReference type="RefSeq" id="WP_036452021.1">
    <property type="nucleotide sequence ID" value="NZ_AWQU01000079.1"/>
</dbReference>
<keyword evidence="6" id="KW-1185">Reference proteome</keyword>
<comment type="similarity">
    <text evidence="1">Belongs to the ATP-dependent AMP-binding enzyme family.</text>
</comment>
<reference evidence="5 6" key="1">
    <citation type="journal article" date="2014" name="PLoS ONE">
        <title>Reduction of Hydrogen Peroxide Accumulation and Toxicity by a Catalase from Mycoplasma iowae.</title>
        <authorList>
            <person name="Pritchard R.E."/>
            <person name="Prassinos A.J."/>
            <person name="Osborne J.D."/>
            <person name="Raviv Z."/>
            <person name="Balish M.F."/>
        </authorList>
    </citation>
    <scope>NUCLEOTIDE SEQUENCE [LARGE SCALE GENOMIC DNA]</scope>
    <source>
        <strain evidence="5 6">DK-CPA</strain>
    </source>
</reference>
<evidence type="ECO:0000256" key="1">
    <source>
        <dbReference type="ARBA" id="ARBA00006432"/>
    </source>
</evidence>
<feature type="domain" description="AMP-binding enzyme C-terminal" evidence="4">
    <location>
        <begin position="438"/>
        <end position="515"/>
    </location>
</feature>
<dbReference type="Proteomes" id="UP000028523">
    <property type="component" value="Unassembled WGS sequence"/>
</dbReference>
<evidence type="ECO:0000313" key="6">
    <source>
        <dbReference type="Proteomes" id="UP000028523"/>
    </source>
</evidence>
<dbReference type="AlphaFoldDB" id="A0A084U3K4"/>
<dbReference type="GO" id="GO:0016405">
    <property type="term" value="F:CoA-ligase activity"/>
    <property type="evidence" value="ECO:0007669"/>
    <property type="project" value="TreeGrafter"/>
</dbReference>
<dbReference type="InterPro" id="IPR045851">
    <property type="entry name" value="AMP-bd_C_sf"/>
</dbReference>
<evidence type="ECO:0000313" key="5">
    <source>
        <dbReference type="EMBL" id="KFB07540.1"/>
    </source>
</evidence>
<organism evidence="5 6">
    <name type="scientific">Malacoplasma iowae DK-CPA</name>
    <dbReference type="NCBI Taxonomy" id="1394179"/>
    <lineage>
        <taxon>Bacteria</taxon>
        <taxon>Bacillati</taxon>
        <taxon>Mycoplasmatota</taxon>
        <taxon>Mycoplasmoidales</taxon>
        <taxon>Mycoplasmoidaceae</taxon>
        <taxon>Malacoplasma</taxon>
    </lineage>
</organism>